<dbReference type="InterPro" id="IPR001138">
    <property type="entry name" value="Zn2Cys6_DnaBD"/>
</dbReference>
<dbReference type="GO" id="GO:0003677">
    <property type="term" value="F:DNA binding"/>
    <property type="evidence" value="ECO:0007669"/>
    <property type="project" value="UniProtKB-KW"/>
</dbReference>
<keyword evidence="4" id="KW-0804">Transcription</keyword>
<dbReference type="PROSITE" id="PS50048">
    <property type="entry name" value="ZN2_CY6_FUNGAL_2"/>
    <property type="match status" value="1"/>
</dbReference>
<keyword evidence="1" id="KW-0479">Metal-binding</keyword>
<dbReference type="RefSeq" id="XP_040663942.1">
    <property type="nucleotide sequence ID" value="XM_040806219.1"/>
</dbReference>
<dbReference type="VEuPathDB" id="FungiDB:ASPVEDRAFT_124821"/>
<dbReference type="PANTHER" id="PTHR46910">
    <property type="entry name" value="TRANSCRIPTION FACTOR PDR1"/>
    <property type="match status" value="1"/>
</dbReference>
<dbReference type="EMBL" id="KV878126">
    <property type="protein sequence ID" value="OJI98179.1"/>
    <property type="molecule type" value="Genomic_DNA"/>
</dbReference>
<name>A0A1L9P9G5_ASPVE</name>
<dbReference type="InterPro" id="IPR007219">
    <property type="entry name" value="XnlR_reg_dom"/>
</dbReference>
<feature type="domain" description="Zn(2)-C6 fungal-type" evidence="7">
    <location>
        <begin position="30"/>
        <end position="59"/>
    </location>
</feature>
<dbReference type="AlphaFoldDB" id="A0A1L9P9G5"/>
<evidence type="ECO:0000313" key="9">
    <source>
        <dbReference type="Proteomes" id="UP000184073"/>
    </source>
</evidence>
<reference evidence="9" key="1">
    <citation type="journal article" date="2017" name="Genome Biol.">
        <title>Comparative genomics reveals high biological diversity and specific adaptations in the industrially and medically important fungal genus Aspergillus.</title>
        <authorList>
            <person name="de Vries R.P."/>
            <person name="Riley R."/>
            <person name="Wiebenga A."/>
            <person name="Aguilar-Osorio G."/>
            <person name="Amillis S."/>
            <person name="Uchima C.A."/>
            <person name="Anderluh G."/>
            <person name="Asadollahi M."/>
            <person name="Askin M."/>
            <person name="Barry K."/>
            <person name="Battaglia E."/>
            <person name="Bayram O."/>
            <person name="Benocci T."/>
            <person name="Braus-Stromeyer S.A."/>
            <person name="Caldana C."/>
            <person name="Canovas D."/>
            <person name="Cerqueira G.C."/>
            <person name="Chen F."/>
            <person name="Chen W."/>
            <person name="Choi C."/>
            <person name="Clum A."/>
            <person name="Dos Santos R.A."/>
            <person name="Damasio A.R."/>
            <person name="Diallinas G."/>
            <person name="Emri T."/>
            <person name="Fekete E."/>
            <person name="Flipphi M."/>
            <person name="Freyberg S."/>
            <person name="Gallo A."/>
            <person name="Gournas C."/>
            <person name="Habgood R."/>
            <person name="Hainaut M."/>
            <person name="Harispe M.L."/>
            <person name="Henrissat B."/>
            <person name="Hilden K.S."/>
            <person name="Hope R."/>
            <person name="Hossain A."/>
            <person name="Karabika E."/>
            <person name="Karaffa L."/>
            <person name="Karanyi Z."/>
            <person name="Krasevec N."/>
            <person name="Kuo A."/>
            <person name="Kusch H."/>
            <person name="LaButti K."/>
            <person name="Lagendijk E.L."/>
            <person name="Lapidus A."/>
            <person name="Levasseur A."/>
            <person name="Lindquist E."/>
            <person name="Lipzen A."/>
            <person name="Logrieco A.F."/>
            <person name="MacCabe A."/>
            <person name="Maekelae M.R."/>
            <person name="Malavazi I."/>
            <person name="Melin P."/>
            <person name="Meyer V."/>
            <person name="Mielnichuk N."/>
            <person name="Miskei M."/>
            <person name="Molnar A.P."/>
            <person name="Mule G."/>
            <person name="Ngan C.Y."/>
            <person name="Orejas M."/>
            <person name="Orosz E."/>
            <person name="Ouedraogo J.P."/>
            <person name="Overkamp K.M."/>
            <person name="Park H.-S."/>
            <person name="Perrone G."/>
            <person name="Piumi F."/>
            <person name="Punt P.J."/>
            <person name="Ram A.F."/>
            <person name="Ramon A."/>
            <person name="Rauscher S."/>
            <person name="Record E."/>
            <person name="Riano-Pachon D.M."/>
            <person name="Robert V."/>
            <person name="Roehrig J."/>
            <person name="Ruller R."/>
            <person name="Salamov A."/>
            <person name="Salih N.S."/>
            <person name="Samson R.A."/>
            <person name="Sandor E."/>
            <person name="Sanguinetti M."/>
            <person name="Schuetze T."/>
            <person name="Sepcic K."/>
            <person name="Shelest E."/>
            <person name="Sherlock G."/>
            <person name="Sophianopoulou V."/>
            <person name="Squina F.M."/>
            <person name="Sun H."/>
            <person name="Susca A."/>
            <person name="Todd R.B."/>
            <person name="Tsang A."/>
            <person name="Unkles S.E."/>
            <person name="van de Wiele N."/>
            <person name="van Rossen-Uffink D."/>
            <person name="Oliveira J.V."/>
            <person name="Vesth T.C."/>
            <person name="Visser J."/>
            <person name="Yu J.-H."/>
            <person name="Zhou M."/>
            <person name="Andersen M.R."/>
            <person name="Archer D.B."/>
            <person name="Baker S.E."/>
            <person name="Benoit I."/>
            <person name="Brakhage A.A."/>
            <person name="Braus G.H."/>
            <person name="Fischer R."/>
            <person name="Frisvad J.C."/>
            <person name="Goldman G.H."/>
            <person name="Houbraken J."/>
            <person name="Oakley B."/>
            <person name="Pocsi I."/>
            <person name="Scazzocchio C."/>
            <person name="Seiboth B."/>
            <person name="vanKuyk P.A."/>
            <person name="Wortman J."/>
            <person name="Dyer P.S."/>
            <person name="Grigoriev I.V."/>
        </authorList>
    </citation>
    <scope>NUCLEOTIDE SEQUENCE [LARGE SCALE GENOMIC DNA]</scope>
    <source>
        <strain evidence="9">CBS 583.65</strain>
    </source>
</reference>
<dbReference type="GO" id="GO:0000981">
    <property type="term" value="F:DNA-binding transcription factor activity, RNA polymerase II-specific"/>
    <property type="evidence" value="ECO:0007669"/>
    <property type="project" value="InterPro"/>
</dbReference>
<dbReference type="InterPro" id="IPR036864">
    <property type="entry name" value="Zn2-C6_fun-type_DNA-bd_sf"/>
</dbReference>
<organism evidence="8 9">
    <name type="scientific">Aspergillus versicolor CBS 583.65</name>
    <dbReference type="NCBI Taxonomy" id="1036611"/>
    <lineage>
        <taxon>Eukaryota</taxon>
        <taxon>Fungi</taxon>
        <taxon>Dikarya</taxon>
        <taxon>Ascomycota</taxon>
        <taxon>Pezizomycotina</taxon>
        <taxon>Eurotiomycetes</taxon>
        <taxon>Eurotiomycetidae</taxon>
        <taxon>Eurotiales</taxon>
        <taxon>Aspergillaceae</taxon>
        <taxon>Aspergillus</taxon>
        <taxon>Aspergillus subgen. Nidulantes</taxon>
    </lineage>
</organism>
<evidence type="ECO:0000313" key="8">
    <source>
        <dbReference type="EMBL" id="OJI98179.1"/>
    </source>
</evidence>
<protein>
    <recommendedName>
        <fullName evidence="7">Zn(2)-C6 fungal-type domain-containing protein</fullName>
    </recommendedName>
</protein>
<dbReference type="PROSITE" id="PS00463">
    <property type="entry name" value="ZN2_CY6_FUNGAL_1"/>
    <property type="match status" value="1"/>
</dbReference>
<evidence type="ECO:0000256" key="1">
    <source>
        <dbReference type="ARBA" id="ARBA00022723"/>
    </source>
</evidence>
<dbReference type="GO" id="GO:0008270">
    <property type="term" value="F:zinc ion binding"/>
    <property type="evidence" value="ECO:0007669"/>
    <property type="project" value="InterPro"/>
</dbReference>
<dbReference type="SUPFAM" id="SSF57701">
    <property type="entry name" value="Zn2/Cys6 DNA-binding domain"/>
    <property type="match status" value="1"/>
</dbReference>
<dbReference type="GeneID" id="63721730"/>
<dbReference type="SMART" id="SM00906">
    <property type="entry name" value="Fungal_trans"/>
    <property type="match status" value="1"/>
</dbReference>
<dbReference type="STRING" id="1036611.A0A1L9P9G5"/>
<proteinExistence type="predicted"/>
<dbReference type="CDD" id="cd00067">
    <property type="entry name" value="GAL4"/>
    <property type="match status" value="1"/>
</dbReference>
<evidence type="ECO:0000259" key="7">
    <source>
        <dbReference type="PROSITE" id="PS50048"/>
    </source>
</evidence>
<keyword evidence="5" id="KW-0539">Nucleus</keyword>
<keyword evidence="9" id="KW-1185">Reference proteome</keyword>
<gene>
    <name evidence="8" type="ORF">ASPVEDRAFT_124821</name>
</gene>
<dbReference type="Proteomes" id="UP000184073">
    <property type="component" value="Unassembled WGS sequence"/>
</dbReference>
<dbReference type="InterPro" id="IPR050987">
    <property type="entry name" value="AtrR-like"/>
</dbReference>
<dbReference type="SMART" id="SM00066">
    <property type="entry name" value="GAL4"/>
    <property type="match status" value="1"/>
</dbReference>
<accession>A0A1L9P9G5</accession>
<dbReference type="CDD" id="cd12148">
    <property type="entry name" value="fungal_TF_MHR"/>
    <property type="match status" value="1"/>
</dbReference>
<dbReference type="PANTHER" id="PTHR46910:SF15">
    <property type="entry name" value="PRNA PROTEIN"/>
    <property type="match status" value="1"/>
</dbReference>
<keyword evidence="3" id="KW-0238">DNA-binding</keyword>
<evidence type="ECO:0000256" key="3">
    <source>
        <dbReference type="ARBA" id="ARBA00023125"/>
    </source>
</evidence>
<feature type="region of interest" description="Disordered" evidence="6">
    <location>
        <begin position="1"/>
        <end position="23"/>
    </location>
</feature>
<dbReference type="Pfam" id="PF04082">
    <property type="entry name" value="Fungal_trans"/>
    <property type="match status" value="1"/>
</dbReference>
<dbReference type="GO" id="GO:0006351">
    <property type="term" value="P:DNA-templated transcription"/>
    <property type="evidence" value="ECO:0007669"/>
    <property type="project" value="InterPro"/>
</dbReference>
<evidence type="ECO:0000256" key="2">
    <source>
        <dbReference type="ARBA" id="ARBA00023015"/>
    </source>
</evidence>
<dbReference type="OrthoDB" id="3921198at2759"/>
<sequence length="795" mass="88930">MDEAPSTPAGTGQQKRPRVSEENRKRAVRACDGCRRVKEKCEGGVPCRRCLRYRRQCLFTHPDQAEKLPRSSSVSLLERTAARSRHDMLEAERIRCMERILQHYLPNISFDIQSLRKTAEELKTKHRGSDSEGGPSVGPSVVLENEELDELAIDDEDFTIKALPDNTTQYSGEFSYLNFSMKIRKKIDEWMKAETPEVSTESEPFEERWRATQLQSGAVVSASVTCLPPRFVADFLVQMFFKYAQTNNFYVEEDWLKDKLNLCYVNPGSLSCNDAGAVCSILMVLAIGTQFAHMESATPVNRVSSGSTDTDDHGFSEDEVGLTFYQFASKLLPDIIASASIRSVQACLLIGTYLLPLDTSGLCYTYFGLALKMAIQNGMHRKYSGEGLPPHMIELRNRVFWTAYTIEKRVSILHGRPVSLSDTDVDAALPVDFPALMPRGQASNHTNMITLITLTLKLGEVSNEICTLRKCRKNQQQDCLERLLNLRKHLVDWWNTLPEEINCRDLNPTGPLFRSNVHLKLDYCLTRVFLGRPFLFSSMKGFSSAAFQISPLKMNSGVSKNRSTLVTDCVEAALEIIDLCRLLRDETGLARASFTEFSSCRAALLVILAQSLTKRTERLREALQKGMGLIKIMSMGVGSARSAVSVIEALERAISRLEEYSSSQGAGQSGSHESAYDRFKNWEMLWKTGPLSPDTHTFQEPYPPDGNGVHPGLTPATGSISQSEIQDPTVSHPDITSPSDFLTPHAFSQMPHIGLDHFVSNLPQELGEFTAIPCFETETQQGLPGEIKPDNWMQF</sequence>
<dbReference type="Pfam" id="PF00172">
    <property type="entry name" value="Zn_clus"/>
    <property type="match status" value="1"/>
</dbReference>
<evidence type="ECO:0000256" key="4">
    <source>
        <dbReference type="ARBA" id="ARBA00023163"/>
    </source>
</evidence>
<evidence type="ECO:0000256" key="6">
    <source>
        <dbReference type="SAM" id="MobiDB-lite"/>
    </source>
</evidence>
<keyword evidence="2" id="KW-0805">Transcription regulation</keyword>
<dbReference type="Gene3D" id="4.10.240.10">
    <property type="entry name" value="Zn(2)-C6 fungal-type DNA-binding domain"/>
    <property type="match status" value="1"/>
</dbReference>
<evidence type="ECO:0000256" key="5">
    <source>
        <dbReference type="ARBA" id="ARBA00023242"/>
    </source>
</evidence>